<evidence type="ECO:0000313" key="6">
    <source>
        <dbReference type="Proteomes" id="UP001360560"/>
    </source>
</evidence>
<protein>
    <submittedName>
        <fullName evidence="5">Pseudouridine synthase</fullName>
    </submittedName>
</protein>
<keyword evidence="2" id="KW-0413">Isomerase</keyword>
<evidence type="ECO:0000256" key="1">
    <source>
        <dbReference type="ARBA" id="ARBA00007953"/>
    </source>
</evidence>
<dbReference type="CDD" id="cd02576">
    <property type="entry name" value="PseudoU_synth_ScPUS7"/>
    <property type="match status" value="1"/>
</dbReference>
<comment type="caution">
    <text evidence="5">The sequence shown here is derived from an EMBL/GenBank/DDBJ whole genome shotgun (WGS) entry which is preliminary data.</text>
</comment>
<dbReference type="Pfam" id="PF08302">
    <property type="entry name" value="tRNA_lig_CPD"/>
    <property type="match status" value="1"/>
</dbReference>
<dbReference type="GO" id="GO:0003972">
    <property type="term" value="F:RNA ligase (ATP) activity"/>
    <property type="evidence" value="ECO:0007669"/>
    <property type="project" value="InterPro"/>
</dbReference>
<dbReference type="GeneID" id="90072304"/>
<dbReference type="InterPro" id="IPR001656">
    <property type="entry name" value="PsdUridine_synth_TruD"/>
</dbReference>
<dbReference type="Proteomes" id="UP001360560">
    <property type="component" value="Unassembled WGS sequence"/>
</dbReference>
<dbReference type="Gene3D" id="3.30.2350.20">
    <property type="entry name" value="TruD, catalytic domain"/>
    <property type="match status" value="2"/>
</dbReference>
<dbReference type="InterPro" id="IPR027417">
    <property type="entry name" value="P-loop_NTPase"/>
</dbReference>
<proteinExistence type="inferred from homology"/>
<dbReference type="InterPro" id="IPR011760">
    <property type="entry name" value="PsdUridine_synth_TruD_insert"/>
</dbReference>
<dbReference type="Gene3D" id="3.40.50.300">
    <property type="entry name" value="P-loop containing nucleotide triphosphate hydrolases"/>
    <property type="match status" value="1"/>
</dbReference>
<dbReference type="Pfam" id="PF08303">
    <property type="entry name" value="tRNA_lig_kinase"/>
    <property type="match status" value="1"/>
</dbReference>
<dbReference type="GO" id="GO:0009982">
    <property type="term" value="F:pseudouridine synthase activity"/>
    <property type="evidence" value="ECO:0007669"/>
    <property type="project" value="InterPro"/>
</dbReference>
<reference evidence="5 6" key="1">
    <citation type="journal article" date="2023" name="Elife">
        <title>Identification of key yeast species and microbe-microbe interactions impacting larval growth of Drosophila in the wild.</title>
        <authorList>
            <person name="Mure A."/>
            <person name="Sugiura Y."/>
            <person name="Maeda R."/>
            <person name="Honda K."/>
            <person name="Sakurai N."/>
            <person name="Takahashi Y."/>
            <person name="Watada M."/>
            <person name="Katoh T."/>
            <person name="Gotoh A."/>
            <person name="Gotoh Y."/>
            <person name="Taniguchi I."/>
            <person name="Nakamura K."/>
            <person name="Hayashi T."/>
            <person name="Katayama T."/>
            <person name="Uemura T."/>
            <person name="Hattori Y."/>
        </authorList>
    </citation>
    <scope>NUCLEOTIDE SEQUENCE [LARGE SCALE GENOMIC DNA]</scope>
    <source>
        <strain evidence="5 6">SC-9</strain>
    </source>
</reference>
<dbReference type="PANTHER" id="PTHR13326:SF21">
    <property type="entry name" value="PSEUDOURIDYLATE SYNTHASE PUS7L"/>
    <property type="match status" value="1"/>
</dbReference>
<dbReference type="NCBIfam" id="TIGR00094">
    <property type="entry name" value="tRNA_TruD_broad"/>
    <property type="match status" value="1"/>
</dbReference>
<dbReference type="GO" id="GO:0001522">
    <property type="term" value="P:pseudouridine synthesis"/>
    <property type="evidence" value="ECO:0007669"/>
    <property type="project" value="InterPro"/>
</dbReference>
<feature type="region of interest" description="Disordered" evidence="3">
    <location>
        <begin position="1"/>
        <end position="23"/>
    </location>
</feature>
<dbReference type="RefSeq" id="XP_064851325.1">
    <property type="nucleotide sequence ID" value="XM_064995253.1"/>
</dbReference>
<dbReference type="GO" id="GO:0005524">
    <property type="term" value="F:ATP binding"/>
    <property type="evidence" value="ECO:0007669"/>
    <property type="project" value="InterPro"/>
</dbReference>
<dbReference type="PANTHER" id="PTHR13326">
    <property type="entry name" value="TRNA PSEUDOURIDINE SYNTHASE D"/>
    <property type="match status" value="1"/>
</dbReference>
<evidence type="ECO:0000256" key="3">
    <source>
        <dbReference type="SAM" id="MobiDB-lite"/>
    </source>
</evidence>
<feature type="domain" description="TRUD" evidence="4">
    <location>
        <begin position="669"/>
        <end position="916"/>
    </location>
</feature>
<feature type="compositionally biased region" description="Basic and acidic residues" evidence="3">
    <location>
        <begin position="423"/>
        <end position="449"/>
    </location>
</feature>
<dbReference type="InterPro" id="IPR015965">
    <property type="entry name" value="tRNA_lig_PDEase"/>
</dbReference>
<dbReference type="InterPro" id="IPR020103">
    <property type="entry name" value="PsdUridine_synth_cat_dom_sf"/>
</dbReference>
<evidence type="ECO:0000256" key="2">
    <source>
        <dbReference type="ARBA" id="ARBA00023235"/>
    </source>
</evidence>
<keyword evidence="6" id="KW-1185">Reference proteome</keyword>
<dbReference type="GO" id="GO:0006388">
    <property type="term" value="P:tRNA splicing, via endonucleolytic cleavage and ligation"/>
    <property type="evidence" value="ECO:0007669"/>
    <property type="project" value="InterPro"/>
</dbReference>
<dbReference type="InterPro" id="IPR042214">
    <property type="entry name" value="TruD_catalytic"/>
</dbReference>
<evidence type="ECO:0000259" key="4">
    <source>
        <dbReference type="PROSITE" id="PS50984"/>
    </source>
</evidence>
<dbReference type="Pfam" id="PF01142">
    <property type="entry name" value="TruD"/>
    <property type="match status" value="1"/>
</dbReference>
<dbReference type="PROSITE" id="PS50984">
    <property type="entry name" value="TRUD"/>
    <property type="match status" value="1"/>
</dbReference>
<dbReference type="GO" id="GO:0003723">
    <property type="term" value="F:RNA binding"/>
    <property type="evidence" value="ECO:0007669"/>
    <property type="project" value="InterPro"/>
</dbReference>
<organism evidence="5 6">
    <name type="scientific">Saccharomycopsis crataegensis</name>
    <dbReference type="NCBI Taxonomy" id="43959"/>
    <lineage>
        <taxon>Eukaryota</taxon>
        <taxon>Fungi</taxon>
        <taxon>Dikarya</taxon>
        <taxon>Ascomycota</taxon>
        <taxon>Saccharomycotina</taxon>
        <taxon>Saccharomycetes</taxon>
        <taxon>Saccharomycopsidaceae</taxon>
        <taxon>Saccharomycopsis</taxon>
    </lineage>
</organism>
<name>A0AAV5QIW8_9ASCO</name>
<dbReference type="InterPro" id="IPR015966">
    <property type="entry name" value="tRNA_lig_kin_fungi"/>
</dbReference>
<dbReference type="SUPFAM" id="SSF55120">
    <property type="entry name" value="Pseudouridine synthase"/>
    <property type="match status" value="1"/>
</dbReference>
<accession>A0AAV5QIW8</accession>
<feature type="compositionally biased region" description="Basic and acidic residues" evidence="3">
    <location>
        <begin position="389"/>
        <end position="414"/>
    </location>
</feature>
<dbReference type="AlphaFoldDB" id="A0AAV5QIW8"/>
<evidence type="ECO:0000313" key="5">
    <source>
        <dbReference type="EMBL" id="GMM34325.1"/>
    </source>
</evidence>
<comment type="similarity">
    <text evidence="1">Belongs to the pseudouridine synthase TruD family.</text>
</comment>
<dbReference type="EMBL" id="BTFZ01000002">
    <property type="protein sequence ID" value="GMM34325.1"/>
    <property type="molecule type" value="Genomic_DNA"/>
</dbReference>
<gene>
    <name evidence="5" type="ORF">DASC09_016500</name>
</gene>
<dbReference type="GO" id="GO:0005634">
    <property type="term" value="C:nucleus"/>
    <property type="evidence" value="ECO:0007669"/>
    <property type="project" value="TreeGrafter"/>
</dbReference>
<sequence length="1016" mass="115961">MSEIKEDPTVLKRRSDDNDAAEIAEKSASKKIKLDLQEPEKLDVADESKSSEASVAIEEKEAIKPSVVIDKYIILPIATIGCGKTTVAQTLQKLYPYWGHVQNDDLPEGRHKLEKECLKFLSSVSDASKTIRDENNVLFVDRNNHMIKERASFFENMDSLKAEFFGTDPTVEYKFHYIALNFLPNRPNLLQDTNLWDLTLDRIVKRASEHQSIKTDDKDSRAKTEDIMWGFIERFESLNPESLPDKSFEDILTLDVYGEGDSSRNNVDIVLKQLKEKFPETLDSEKSGAEIDEAFKAALQYKPLVRKVWLRGGKSVIYTKKEKVYRGKAVGEEDVGITSYVSPNQLAFAGTLKQRYMDFLVNEIDMDGNVVHLLDEGFVTGQNKKREKRSQDGSHDAKVKEAEAKESKPEDTKANDGAVNESKTAEDSKTAEESKTEKSTEEEAKPKYEITDEQKSKLIEALGESDFNALIDIVVNRSKMMISTNKFESKQQRTELHQLLRNAFNGKLESITNSDNTMKIAISNRNSRGNRNGNQQKDVFGIGPKRSHLHFVMFKQNKDTMEAVNIIGKLTRMGTKMIRYAGTKDKRAVTVQRMCITGGDVGRINSLNKTLRGIKLGTFSYRDEGMNLGDLKGNEFVITIRDVEKAGEDNQKSIKEIITENFEGLKERGFINYFGMQRFGTFSVSTHEVGKEILLGKWEDACELLLSNQEFVLPDSVQAREIWECTRNPIWTLELMPKKCAAETSILRTLADSYRSTGSSKFESNVYFQALMKIPRNLRIMYGHAYQSYVWNCVASKRYELFGLEVVAGDLVIDDEDNVAKKVEDDDEELEGGEDIRKAKYIRARPITEEEVKAKKFSAYDVVLPTPGFDVVYPENSDIRQVYVDVMSKDGLDPFNMQRNIREFSFAGSYRTVLNKPKNLEFHVRHYDSPTDELVADDLQMYQNFKMETFKRRVEDEVKYEFDGAKRFLPEIDNNKSKLAVIVKMQLDTSTYATMALRELMKIDTTRRGESLSVRT</sequence>
<feature type="region of interest" description="Disordered" evidence="3">
    <location>
        <begin position="382"/>
        <end position="449"/>
    </location>
</feature>